<dbReference type="SUPFAM" id="SSF52047">
    <property type="entry name" value="RNI-like"/>
    <property type="match status" value="1"/>
</dbReference>
<evidence type="ECO:0000313" key="1">
    <source>
        <dbReference type="EMBL" id="KAK2066861.1"/>
    </source>
</evidence>
<evidence type="ECO:0000313" key="2">
    <source>
        <dbReference type="Proteomes" id="UP001217918"/>
    </source>
</evidence>
<dbReference type="Proteomes" id="UP001217918">
    <property type="component" value="Unassembled WGS sequence"/>
</dbReference>
<comment type="caution">
    <text evidence="1">The sequence shown here is derived from an EMBL/GenBank/DDBJ whole genome shotgun (WGS) entry which is preliminary data.</text>
</comment>
<name>A0AAD9HWU0_9PEZI</name>
<organism evidence="1 2">
    <name type="scientific">Phyllachora maydis</name>
    <dbReference type="NCBI Taxonomy" id="1825666"/>
    <lineage>
        <taxon>Eukaryota</taxon>
        <taxon>Fungi</taxon>
        <taxon>Dikarya</taxon>
        <taxon>Ascomycota</taxon>
        <taxon>Pezizomycotina</taxon>
        <taxon>Sordariomycetes</taxon>
        <taxon>Sordariomycetidae</taxon>
        <taxon>Phyllachorales</taxon>
        <taxon>Phyllachoraceae</taxon>
        <taxon>Phyllachora</taxon>
    </lineage>
</organism>
<keyword evidence="2" id="KW-1185">Reference proteome</keyword>
<reference evidence="1" key="1">
    <citation type="journal article" date="2023" name="Mol. Plant Microbe Interact.">
        <title>Elucidating the Obligate Nature and Biological Capacity of an Invasive Fungal Corn Pathogen.</title>
        <authorList>
            <person name="MacCready J.S."/>
            <person name="Roggenkamp E.M."/>
            <person name="Gdanetz K."/>
            <person name="Chilvers M.I."/>
        </authorList>
    </citation>
    <scope>NUCLEOTIDE SEQUENCE</scope>
    <source>
        <strain evidence="1">PM02</strain>
    </source>
</reference>
<dbReference type="Gene3D" id="3.80.10.10">
    <property type="entry name" value="Ribonuclease Inhibitor"/>
    <property type="match status" value="2"/>
</dbReference>
<gene>
    <name evidence="1" type="ORF">P8C59_000641</name>
</gene>
<dbReference type="EMBL" id="JAQQPM010000001">
    <property type="protein sequence ID" value="KAK2066861.1"/>
    <property type="molecule type" value="Genomic_DNA"/>
</dbReference>
<accession>A0AAD9HWU0</accession>
<sequence>MANVPGLPQDIWWLVMRELSNRHDPDFVALYHCALVSKALAGLALPQLYSIHDTSPAMTSDTVVYDASMAVVLWRSIICSSLGETVFPYCLWVKALSLGNLHELLEVIAKKSMRKYTALLFSPPLESFRVENKARITRNSKGQSMDIQKVVVHVADSITRFIKASAIEENRALTSLRVRDGSVLNSDVGRAIRESCPSFKEVGCFYCQGTEVDQDLAGFLGNLAPNTLESFTISSINEIGQEAFKALSAHSSSLKYLVLQSLQRPALTSLNILCHCRALEKFTLEASTIAEEFEWQSTVKQVFEHVVPWLSACADLRTLEMTKVPNATALLGEVLKSPDVRLTMLSVKLLESDETFFSSLGHQTQLRHLLIDAKYLLDVSDPRHTKLVDSICSCPELRELTLQNGPLERVDLQRICQRAPLLEDLTFEGEVTDEVLPVLAQLSHLKVLTVNGLSLFSFVGLHSFIQQLAMDEKASHANISISVADQTGAKLSEDEEALVQMEVARLFNGRFEVTDRQDPDELHQSDFSD</sequence>
<proteinExistence type="predicted"/>
<dbReference type="AlphaFoldDB" id="A0AAD9HWU0"/>
<protein>
    <submittedName>
        <fullName evidence="1">Uncharacterized protein</fullName>
    </submittedName>
</protein>
<dbReference type="InterPro" id="IPR032675">
    <property type="entry name" value="LRR_dom_sf"/>
</dbReference>